<sequence length="74" mass="7889">MQASRVTGFGLCQGLSIIALASQWNKAPVSMLISSVEFRLTTIRHTASLLSPSLPLFDASGVGSRVILSRARLC</sequence>
<organism evidence="1 2">
    <name type="scientific">Parathielavia hyrcaniae</name>
    <dbReference type="NCBI Taxonomy" id="113614"/>
    <lineage>
        <taxon>Eukaryota</taxon>
        <taxon>Fungi</taxon>
        <taxon>Dikarya</taxon>
        <taxon>Ascomycota</taxon>
        <taxon>Pezizomycotina</taxon>
        <taxon>Sordariomycetes</taxon>
        <taxon>Sordariomycetidae</taxon>
        <taxon>Sordariales</taxon>
        <taxon>Chaetomiaceae</taxon>
        <taxon>Parathielavia</taxon>
    </lineage>
</organism>
<gene>
    <name evidence="1" type="ORF">N658DRAFT_491207</name>
</gene>
<reference evidence="1" key="1">
    <citation type="journal article" date="2023" name="Mol. Phylogenet. Evol.">
        <title>Genome-scale phylogeny and comparative genomics of the fungal order Sordariales.</title>
        <authorList>
            <person name="Hensen N."/>
            <person name="Bonometti L."/>
            <person name="Westerberg I."/>
            <person name="Brannstrom I.O."/>
            <person name="Guillou S."/>
            <person name="Cros-Aarteil S."/>
            <person name="Calhoun S."/>
            <person name="Haridas S."/>
            <person name="Kuo A."/>
            <person name="Mondo S."/>
            <person name="Pangilinan J."/>
            <person name="Riley R."/>
            <person name="LaButti K."/>
            <person name="Andreopoulos B."/>
            <person name="Lipzen A."/>
            <person name="Chen C."/>
            <person name="Yan M."/>
            <person name="Daum C."/>
            <person name="Ng V."/>
            <person name="Clum A."/>
            <person name="Steindorff A."/>
            <person name="Ohm R.A."/>
            <person name="Martin F."/>
            <person name="Silar P."/>
            <person name="Natvig D.O."/>
            <person name="Lalanne C."/>
            <person name="Gautier V."/>
            <person name="Ament-Velasquez S.L."/>
            <person name="Kruys A."/>
            <person name="Hutchinson M.I."/>
            <person name="Powell A.J."/>
            <person name="Barry K."/>
            <person name="Miller A.N."/>
            <person name="Grigoriev I.V."/>
            <person name="Debuchy R."/>
            <person name="Gladieux P."/>
            <person name="Hiltunen Thoren M."/>
            <person name="Johannesson H."/>
        </authorList>
    </citation>
    <scope>NUCLEOTIDE SEQUENCE</scope>
    <source>
        <strain evidence="1">CBS 757.83</strain>
    </source>
</reference>
<evidence type="ECO:0000313" key="1">
    <source>
        <dbReference type="EMBL" id="KAK4106579.1"/>
    </source>
</evidence>
<comment type="caution">
    <text evidence="1">The sequence shown here is derived from an EMBL/GenBank/DDBJ whole genome shotgun (WGS) entry which is preliminary data.</text>
</comment>
<accession>A0AAN6QD37</accession>
<proteinExistence type="predicted"/>
<reference evidence="1" key="2">
    <citation type="submission" date="2023-05" db="EMBL/GenBank/DDBJ databases">
        <authorList>
            <consortium name="Lawrence Berkeley National Laboratory"/>
            <person name="Steindorff A."/>
            <person name="Hensen N."/>
            <person name="Bonometti L."/>
            <person name="Westerberg I."/>
            <person name="Brannstrom I.O."/>
            <person name="Guillou S."/>
            <person name="Cros-Aarteil S."/>
            <person name="Calhoun S."/>
            <person name="Haridas S."/>
            <person name="Kuo A."/>
            <person name="Mondo S."/>
            <person name="Pangilinan J."/>
            <person name="Riley R."/>
            <person name="Labutti K."/>
            <person name="Andreopoulos B."/>
            <person name="Lipzen A."/>
            <person name="Chen C."/>
            <person name="Yanf M."/>
            <person name="Daum C."/>
            <person name="Ng V."/>
            <person name="Clum A."/>
            <person name="Ohm R."/>
            <person name="Martin F."/>
            <person name="Silar P."/>
            <person name="Natvig D."/>
            <person name="Lalanne C."/>
            <person name="Gautier V."/>
            <person name="Ament-Velasquez S.L."/>
            <person name="Kruys A."/>
            <person name="Hutchinson M.I."/>
            <person name="Powell A.J."/>
            <person name="Barry K."/>
            <person name="Miller A.N."/>
            <person name="Grigoriev I.V."/>
            <person name="Debuchy R."/>
            <person name="Gladieux P."/>
            <person name="Thoren M.H."/>
            <person name="Johannesson H."/>
        </authorList>
    </citation>
    <scope>NUCLEOTIDE SEQUENCE</scope>
    <source>
        <strain evidence="1">CBS 757.83</strain>
    </source>
</reference>
<dbReference type="EMBL" id="MU863624">
    <property type="protein sequence ID" value="KAK4106579.1"/>
    <property type="molecule type" value="Genomic_DNA"/>
</dbReference>
<name>A0AAN6QD37_9PEZI</name>
<keyword evidence="2" id="KW-1185">Reference proteome</keyword>
<protein>
    <submittedName>
        <fullName evidence="1">Uncharacterized protein</fullName>
    </submittedName>
</protein>
<evidence type="ECO:0000313" key="2">
    <source>
        <dbReference type="Proteomes" id="UP001305647"/>
    </source>
</evidence>
<dbReference type="Proteomes" id="UP001305647">
    <property type="component" value="Unassembled WGS sequence"/>
</dbReference>
<dbReference type="AlphaFoldDB" id="A0AAN6QD37"/>